<reference evidence="2 3" key="1">
    <citation type="journal article" date="2017" name="Mycologia">
        <title>Bifiguratus adelaidae, gen. et sp. nov., a new member of Mucoromycotina in endophytic and soil-dwelling habitats.</title>
        <authorList>
            <person name="Torres-Cruz T.J."/>
            <person name="Billingsley Tobias T.L."/>
            <person name="Almatruk M."/>
            <person name="Hesse C."/>
            <person name="Kuske C.R."/>
            <person name="Desiro A."/>
            <person name="Benucci G.M."/>
            <person name="Bonito G."/>
            <person name="Stajich J.E."/>
            <person name="Dunlap C."/>
            <person name="Arnold A.E."/>
            <person name="Porras-Alfaro A."/>
        </authorList>
    </citation>
    <scope>NUCLEOTIDE SEQUENCE [LARGE SCALE GENOMIC DNA]</scope>
    <source>
        <strain evidence="2 3">AZ0501</strain>
    </source>
</reference>
<evidence type="ECO:0000313" key="2">
    <source>
        <dbReference type="EMBL" id="OZJ03850.1"/>
    </source>
</evidence>
<dbReference type="GO" id="GO:0016491">
    <property type="term" value="F:oxidoreductase activity"/>
    <property type="evidence" value="ECO:0007669"/>
    <property type="project" value="TreeGrafter"/>
</dbReference>
<evidence type="ECO:0000313" key="3">
    <source>
        <dbReference type="Proteomes" id="UP000242875"/>
    </source>
</evidence>
<proteinExistence type="predicted"/>
<dbReference type="InterPro" id="IPR007138">
    <property type="entry name" value="ABM_dom"/>
</dbReference>
<keyword evidence="3" id="KW-1185">Reference proteome</keyword>
<accession>A0A261XZQ3</accession>
<comment type="caution">
    <text evidence="2">The sequence shown here is derived from an EMBL/GenBank/DDBJ whole genome shotgun (WGS) entry which is preliminary data.</text>
</comment>
<dbReference type="OrthoDB" id="10011777at2759"/>
<dbReference type="SUPFAM" id="SSF54909">
    <property type="entry name" value="Dimeric alpha+beta barrel"/>
    <property type="match status" value="1"/>
</dbReference>
<dbReference type="Pfam" id="PF03992">
    <property type="entry name" value="ABM"/>
    <property type="match status" value="1"/>
</dbReference>
<dbReference type="PANTHER" id="PTHR33336:SF3">
    <property type="entry name" value="ABM DOMAIN-CONTAINING PROTEIN"/>
    <property type="match status" value="1"/>
</dbReference>
<protein>
    <recommendedName>
        <fullName evidence="1">ABM domain-containing protein</fullName>
    </recommendedName>
</protein>
<sequence>MSQRVVLIVDWVAKAGQAHAVRQYLKTMVPLTHQEPGNLQYDVLEDPENENAFVLYEVYKDQAGFEAHCSSDYFKANVLEGALPLLEKRERRILHPAKGV</sequence>
<feature type="domain" description="ABM" evidence="1">
    <location>
        <begin position="5"/>
        <end position="94"/>
    </location>
</feature>
<dbReference type="PANTHER" id="PTHR33336">
    <property type="entry name" value="QUINOL MONOOXYGENASE YGIN-RELATED"/>
    <property type="match status" value="1"/>
</dbReference>
<dbReference type="AlphaFoldDB" id="A0A261XZQ3"/>
<organism evidence="2 3">
    <name type="scientific">Bifiguratus adelaidae</name>
    <dbReference type="NCBI Taxonomy" id="1938954"/>
    <lineage>
        <taxon>Eukaryota</taxon>
        <taxon>Fungi</taxon>
        <taxon>Fungi incertae sedis</taxon>
        <taxon>Mucoromycota</taxon>
        <taxon>Mucoromycotina</taxon>
        <taxon>Endogonomycetes</taxon>
        <taxon>Endogonales</taxon>
        <taxon>Endogonales incertae sedis</taxon>
        <taxon>Bifiguratus</taxon>
    </lineage>
</organism>
<evidence type="ECO:0000259" key="1">
    <source>
        <dbReference type="PROSITE" id="PS51725"/>
    </source>
</evidence>
<dbReference type="InterPro" id="IPR050744">
    <property type="entry name" value="AI-2_Isomerase_LsrG"/>
</dbReference>
<dbReference type="Proteomes" id="UP000242875">
    <property type="component" value="Unassembled WGS sequence"/>
</dbReference>
<name>A0A261XZQ3_9FUNG</name>
<dbReference type="EMBL" id="MVBO01000065">
    <property type="protein sequence ID" value="OZJ03850.1"/>
    <property type="molecule type" value="Genomic_DNA"/>
</dbReference>
<gene>
    <name evidence="2" type="ORF">BZG36_03678</name>
</gene>
<dbReference type="GO" id="GO:0005829">
    <property type="term" value="C:cytosol"/>
    <property type="evidence" value="ECO:0007669"/>
    <property type="project" value="TreeGrafter"/>
</dbReference>
<dbReference type="Gene3D" id="3.30.70.100">
    <property type="match status" value="1"/>
</dbReference>
<dbReference type="InterPro" id="IPR011008">
    <property type="entry name" value="Dimeric_a/b-barrel"/>
</dbReference>
<dbReference type="PROSITE" id="PS51725">
    <property type="entry name" value="ABM"/>
    <property type="match status" value="1"/>
</dbReference>